<accession>A0A7R7DN84</accession>
<protein>
    <submittedName>
        <fullName evidence="2">Uncharacterized protein</fullName>
    </submittedName>
</protein>
<dbReference type="Proteomes" id="UP000611640">
    <property type="component" value="Chromosome"/>
</dbReference>
<dbReference type="AlphaFoldDB" id="A0A7R7DN84"/>
<dbReference type="KEGG" id="atl:Athai_23720"/>
<keyword evidence="3" id="KW-1185">Reference proteome</keyword>
<dbReference type="EMBL" id="AP023355">
    <property type="protein sequence ID" value="BCJ34869.1"/>
    <property type="molecule type" value="Genomic_DNA"/>
</dbReference>
<reference evidence="2 3" key="1">
    <citation type="submission" date="2020-08" db="EMBL/GenBank/DDBJ databases">
        <title>Whole genome shotgun sequence of Actinocatenispora thailandica NBRC 105041.</title>
        <authorList>
            <person name="Komaki H."/>
            <person name="Tamura T."/>
        </authorList>
    </citation>
    <scope>NUCLEOTIDE SEQUENCE [LARGE SCALE GENOMIC DNA]</scope>
    <source>
        <strain evidence="2 3">NBRC 105041</strain>
    </source>
</reference>
<sequence length="305" mass="33154">MPEPDRSDDWWKRAERRAVRTDRRRRIGRALLAPFRFVLAPRSPATVAVTVLLAVAAVLAGDYLWRHPDQLTDRFAAAHSSPPAPVTDPFVGTPAYDYPSGAAGIALPAAHAVGGYSAATVRTALTAVRTVLVRGHLERRMLVDHDESALLAALARDSRHRGHELVHDGVFGLRVADDAELTGQRPRVKGSLTVSVTHQQGTGYLTVTSNVVWAYAFRHASDPVVVHDKLVFWYVTGDHLAADSRGVWVRDVHSYLYAMDCAASDHGLLKPAPDIDPSAKPGRGADDGTAMYDPKHALAVSNDCR</sequence>
<proteinExistence type="predicted"/>
<evidence type="ECO:0000256" key="1">
    <source>
        <dbReference type="SAM" id="MobiDB-lite"/>
    </source>
</evidence>
<dbReference type="RefSeq" id="WP_203961533.1">
    <property type="nucleotide sequence ID" value="NZ_AP023355.1"/>
</dbReference>
<evidence type="ECO:0000313" key="2">
    <source>
        <dbReference type="EMBL" id="BCJ34869.1"/>
    </source>
</evidence>
<evidence type="ECO:0000313" key="3">
    <source>
        <dbReference type="Proteomes" id="UP000611640"/>
    </source>
</evidence>
<gene>
    <name evidence="2" type="ORF">Athai_23720</name>
</gene>
<feature type="region of interest" description="Disordered" evidence="1">
    <location>
        <begin position="272"/>
        <end position="292"/>
    </location>
</feature>
<organism evidence="2 3">
    <name type="scientific">Actinocatenispora thailandica</name>
    <dbReference type="NCBI Taxonomy" id="227318"/>
    <lineage>
        <taxon>Bacteria</taxon>
        <taxon>Bacillati</taxon>
        <taxon>Actinomycetota</taxon>
        <taxon>Actinomycetes</taxon>
        <taxon>Micromonosporales</taxon>
        <taxon>Micromonosporaceae</taxon>
        <taxon>Actinocatenispora</taxon>
    </lineage>
</organism>
<name>A0A7R7DN84_9ACTN</name>